<reference evidence="3" key="2">
    <citation type="submission" date="2023-07" db="EMBL/GenBank/DDBJ databases">
        <title>Myceligenerans salitolerans sp. nov., a halotolerant actinomycete isolated from a salt lake in Xinjiang, China.</title>
        <authorList>
            <person name="Guan T."/>
        </authorList>
    </citation>
    <scope>NUCLEOTIDE SEQUENCE [LARGE SCALE GENOMIC DNA]</scope>
    <source>
        <strain evidence="3">XHU 5031</strain>
    </source>
</reference>
<feature type="region of interest" description="Disordered" evidence="1">
    <location>
        <begin position="1"/>
        <end position="104"/>
    </location>
</feature>
<feature type="compositionally biased region" description="Low complexity" evidence="1">
    <location>
        <begin position="36"/>
        <end position="61"/>
    </location>
</feature>
<dbReference type="EMBL" id="JAFMPK010000046">
    <property type="protein sequence ID" value="MBO0609960.1"/>
    <property type="molecule type" value="Genomic_DNA"/>
</dbReference>
<dbReference type="RefSeq" id="WP_207275903.1">
    <property type="nucleotide sequence ID" value="NZ_JAFMPK010000046.1"/>
</dbReference>
<evidence type="ECO:0000313" key="2">
    <source>
        <dbReference type="EMBL" id="MBO0609960.1"/>
    </source>
</evidence>
<sequence>MSDGSQTVREPGAEQNVVEVAEDAVARETPVASEVPAARAADAQPATAGGAEAAMPADAAPSDVRPAETAQAADAVPGDVAPGDGVPADSAAADTERRGGGLEERAAEALHALVERGAERIPGDQGSTVSRFAVALLSFGSAMTERGRDKEEKGTSALVRDAVQVFKSLDDDPGKQREAMERALTDLSSNLVGEQERGKALDVAQQAMGLWRSARGAGLATSDDALSLRSLAGMLRRNGDEDGAAQTEEEARRLER</sequence>
<organism evidence="2 3">
    <name type="scientific">Myceligenerans salitolerans</name>
    <dbReference type="NCBI Taxonomy" id="1230528"/>
    <lineage>
        <taxon>Bacteria</taxon>
        <taxon>Bacillati</taxon>
        <taxon>Actinomycetota</taxon>
        <taxon>Actinomycetes</taxon>
        <taxon>Micrococcales</taxon>
        <taxon>Promicromonosporaceae</taxon>
        <taxon>Myceligenerans</taxon>
    </lineage>
</organism>
<evidence type="ECO:0000313" key="3">
    <source>
        <dbReference type="Proteomes" id="UP000664617"/>
    </source>
</evidence>
<reference evidence="2 3" key="1">
    <citation type="submission" date="2021-03" db="EMBL/GenBank/DDBJ databases">
        <authorList>
            <person name="Xin L."/>
        </authorList>
    </citation>
    <scope>NUCLEOTIDE SEQUENCE [LARGE SCALE GENOMIC DNA]</scope>
    <source>
        <strain evidence="2 3">XHU 5031</strain>
    </source>
</reference>
<keyword evidence="3" id="KW-1185">Reference proteome</keyword>
<name>A0ABS3IAD8_9MICO</name>
<proteinExistence type="predicted"/>
<comment type="caution">
    <text evidence="2">The sequence shown here is derived from an EMBL/GenBank/DDBJ whole genome shotgun (WGS) entry which is preliminary data.</text>
</comment>
<gene>
    <name evidence="2" type="ORF">J0911_13085</name>
</gene>
<accession>A0ABS3IAD8</accession>
<protein>
    <submittedName>
        <fullName evidence="2">Uncharacterized protein</fullName>
    </submittedName>
</protein>
<evidence type="ECO:0000256" key="1">
    <source>
        <dbReference type="SAM" id="MobiDB-lite"/>
    </source>
</evidence>
<feature type="region of interest" description="Disordered" evidence="1">
    <location>
        <begin position="235"/>
        <end position="256"/>
    </location>
</feature>
<dbReference type="Proteomes" id="UP000664617">
    <property type="component" value="Unassembled WGS sequence"/>
</dbReference>
<feature type="compositionally biased region" description="Basic and acidic residues" evidence="1">
    <location>
        <begin position="94"/>
        <end position="104"/>
    </location>
</feature>